<dbReference type="EMBL" id="REGN01007777">
    <property type="protein sequence ID" value="RNA05313.1"/>
    <property type="molecule type" value="Genomic_DNA"/>
</dbReference>
<dbReference type="SMART" id="SM01126">
    <property type="entry name" value="DDE_Tnp_IS1595"/>
    <property type="match status" value="1"/>
</dbReference>
<dbReference type="Pfam" id="PF12762">
    <property type="entry name" value="DDE_Tnp_IS1595"/>
    <property type="match status" value="1"/>
</dbReference>
<dbReference type="InterPro" id="IPR036867">
    <property type="entry name" value="R3H_dom_sf"/>
</dbReference>
<dbReference type="GO" id="GO:0003676">
    <property type="term" value="F:nucleic acid binding"/>
    <property type="evidence" value="ECO:0007669"/>
    <property type="project" value="InterPro"/>
</dbReference>
<dbReference type="Gene3D" id="3.30.1370.50">
    <property type="entry name" value="R3H-like domain"/>
    <property type="match status" value="1"/>
</dbReference>
<name>A0A3M7Q1V6_BRAPC</name>
<dbReference type="SUPFAM" id="SSF82708">
    <property type="entry name" value="R3H domain"/>
    <property type="match status" value="1"/>
</dbReference>
<accession>A0A3M7Q1V6</accession>
<dbReference type="STRING" id="10195.A0A3M7Q1V6"/>
<dbReference type="PANTHER" id="PTHR47163">
    <property type="entry name" value="DDE_TNP_IS1595 DOMAIN-CONTAINING PROTEIN"/>
    <property type="match status" value="1"/>
</dbReference>
<dbReference type="Proteomes" id="UP000276133">
    <property type="component" value="Unassembled WGS sequence"/>
</dbReference>
<comment type="caution">
    <text evidence="2">The sequence shown here is derived from an EMBL/GenBank/DDBJ whole genome shotgun (WGS) entry which is preliminary data.</text>
</comment>
<dbReference type="OrthoDB" id="5862080at2759"/>
<feature type="non-terminal residue" evidence="2">
    <location>
        <position position="1"/>
    </location>
</feature>
<dbReference type="PANTHER" id="PTHR47163:SF2">
    <property type="entry name" value="SI:DKEY-17M8.2"/>
    <property type="match status" value="1"/>
</dbReference>
<dbReference type="InterPro" id="IPR024445">
    <property type="entry name" value="Tnp_ISXO2-like"/>
</dbReference>
<feature type="domain" description="ISXO2-like transposase" evidence="1">
    <location>
        <begin position="46"/>
        <end position="176"/>
    </location>
</feature>
<organism evidence="2 3">
    <name type="scientific">Brachionus plicatilis</name>
    <name type="common">Marine rotifer</name>
    <name type="synonym">Brachionus muelleri</name>
    <dbReference type="NCBI Taxonomy" id="10195"/>
    <lineage>
        <taxon>Eukaryota</taxon>
        <taxon>Metazoa</taxon>
        <taxon>Spiralia</taxon>
        <taxon>Gnathifera</taxon>
        <taxon>Rotifera</taxon>
        <taxon>Eurotatoria</taxon>
        <taxon>Monogononta</taxon>
        <taxon>Pseudotrocha</taxon>
        <taxon>Ploima</taxon>
        <taxon>Brachionidae</taxon>
        <taxon>Brachionus</taxon>
    </lineage>
</organism>
<gene>
    <name evidence="2" type="ORF">BpHYR1_036431</name>
</gene>
<evidence type="ECO:0000259" key="1">
    <source>
        <dbReference type="SMART" id="SM01126"/>
    </source>
</evidence>
<protein>
    <submittedName>
        <fullName evidence="2">Transposase</fullName>
    </submittedName>
</protein>
<dbReference type="InterPro" id="IPR053164">
    <property type="entry name" value="IS1016-like_transposase"/>
</dbReference>
<evidence type="ECO:0000313" key="3">
    <source>
        <dbReference type="Proteomes" id="UP000276133"/>
    </source>
</evidence>
<dbReference type="AlphaFoldDB" id="A0A3M7Q1V6"/>
<keyword evidence="3" id="KW-1185">Reference proteome</keyword>
<reference evidence="2 3" key="1">
    <citation type="journal article" date="2018" name="Sci. Rep.">
        <title>Genomic signatures of local adaptation to the degree of environmental predictability in rotifers.</title>
        <authorList>
            <person name="Franch-Gras L."/>
            <person name="Hahn C."/>
            <person name="Garcia-Roger E.M."/>
            <person name="Carmona M.J."/>
            <person name="Serra M."/>
            <person name="Gomez A."/>
        </authorList>
    </citation>
    <scope>NUCLEOTIDE SEQUENCE [LARGE SCALE GENOMIC DNA]</scope>
    <source>
        <strain evidence="2">HYR1</strain>
    </source>
</reference>
<evidence type="ECO:0000313" key="2">
    <source>
        <dbReference type="EMBL" id="RNA05313.1"/>
    </source>
</evidence>
<sequence length="368" mass="42648">RFSIAPAPMMCSRLWRCIIEQGNTVNSLNLNVNYIFYSVIFFIFLTLGGDGEIVEIDESLFVRFKHHKGKDLKRKQVWVFGLYEGSSRRCLFFVVDKRDAVNLLNVIYKHVDPKTIIHRDCRKAYQRISKLDKNYTHLTVNHDLFFVDPTTGVHTNEIESIWCSAKSLFKKIRGYNKTLVNEGSFTCNGLLESLKQIENDEDFELEYNDEENVDMSLPVGDIDDFVFTYDKVKSVFESNDCDSIQCWVKPLSEKNEKDFQKAITEIISLILNGSIISYRFQSDLSTAQREIIHQLCTDRNLTHVTSGTRYRVITICKEEMLQTNKVANKLTDLANENVVQNAHVMEVINSNKCVEEKRKRGRPPKVKN</sequence>
<proteinExistence type="predicted"/>